<dbReference type="AlphaFoldDB" id="A0A0B6Z6C8"/>
<accession>A0A0B6Z6C8</accession>
<feature type="non-terminal residue" evidence="1">
    <location>
        <position position="1"/>
    </location>
</feature>
<sequence>RVTAHSCVGSFKKYLGIDTRNVDSFVHHKLDNSHEWTELDILQQIKRCCMHYSYPHMPWLSTFPRLSSDFKSRSASIIA</sequence>
<organism evidence="1">
    <name type="scientific">Arion vulgaris</name>
    <dbReference type="NCBI Taxonomy" id="1028688"/>
    <lineage>
        <taxon>Eukaryota</taxon>
        <taxon>Metazoa</taxon>
        <taxon>Spiralia</taxon>
        <taxon>Lophotrochozoa</taxon>
        <taxon>Mollusca</taxon>
        <taxon>Gastropoda</taxon>
        <taxon>Heterobranchia</taxon>
        <taxon>Euthyneura</taxon>
        <taxon>Panpulmonata</taxon>
        <taxon>Eupulmonata</taxon>
        <taxon>Stylommatophora</taxon>
        <taxon>Helicina</taxon>
        <taxon>Arionoidea</taxon>
        <taxon>Arionidae</taxon>
        <taxon>Arion</taxon>
    </lineage>
</organism>
<protein>
    <submittedName>
        <fullName evidence="1">Uncharacterized protein</fullName>
    </submittedName>
</protein>
<gene>
    <name evidence="1" type="primary">ORF47765</name>
</gene>
<name>A0A0B6Z6C8_9EUPU</name>
<proteinExistence type="predicted"/>
<evidence type="ECO:0000313" key="1">
    <source>
        <dbReference type="EMBL" id="CEK63280.1"/>
    </source>
</evidence>
<reference evidence="1" key="1">
    <citation type="submission" date="2014-12" db="EMBL/GenBank/DDBJ databases">
        <title>Insight into the proteome of Arion vulgaris.</title>
        <authorList>
            <person name="Aradska J."/>
            <person name="Bulat T."/>
            <person name="Smidak R."/>
            <person name="Sarate P."/>
            <person name="Gangsoo J."/>
            <person name="Sialana F."/>
            <person name="Bilban M."/>
            <person name="Lubec G."/>
        </authorList>
    </citation>
    <scope>NUCLEOTIDE SEQUENCE</scope>
    <source>
        <tissue evidence="1">Skin</tissue>
    </source>
</reference>
<feature type="non-terminal residue" evidence="1">
    <location>
        <position position="79"/>
    </location>
</feature>
<dbReference type="EMBL" id="HACG01016415">
    <property type="protein sequence ID" value="CEK63280.1"/>
    <property type="molecule type" value="Transcribed_RNA"/>
</dbReference>